<dbReference type="InterPro" id="IPR036259">
    <property type="entry name" value="MFS_trans_sf"/>
</dbReference>
<feature type="transmembrane region" description="Helical" evidence="7">
    <location>
        <begin position="452"/>
        <end position="472"/>
    </location>
</feature>
<comment type="caution">
    <text evidence="9">The sequence shown here is derived from an EMBL/GenBank/DDBJ whole genome shotgun (WGS) entry which is preliminary data.</text>
</comment>
<dbReference type="InterPro" id="IPR050814">
    <property type="entry name" value="Myo-inositol_Transporter"/>
</dbReference>
<evidence type="ECO:0000256" key="7">
    <source>
        <dbReference type="SAM" id="Phobius"/>
    </source>
</evidence>
<evidence type="ECO:0000256" key="4">
    <source>
        <dbReference type="ARBA" id="ARBA00022692"/>
    </source>
</evidence>
<dbReference type="InterPro" id="IPR005828">
    <property type="entry name" value="MFS_sugar_transport-like"/>
</dbReference>
<evidence type="ECO:0000256" key="5">
    <source>
        <dbReference type="ARBA" id="ARBA00022989"/>
    </source>
</evidence>
<dbReference type="Proteomes" id="UP001595548">
    <property type="component" value="Unassembled WGS sequence"/>
</dbReference>
<feature type="transmembrane region" description="Helical" evidence="7">
    <location>
        <begin position="80"/>
        <end position="98"/>
    </location>
</feature>
<feature type="transmembrane region" description="Helical" evidence="7">
    <location>
        <begin position="45"/>
        <end position="68"/>
    </location>
</feature>
<feature type="transmembrane region" description="Helical" evidence="7">
    <location>
        <begin position="179"/>
        <end position="198"/>
    </location>
</feature>
<accession>A0ABV7HVV6</accession>
<proteinExistence type="inferred from homology"/>
<dbReference type="RefSeq" id="WP_382416264.1">
    <property type="nucleotide sequence ID" value="NZ_AP031500.1"/>
</dbReference>
<dbReference type="PANTHER" id="PTHR48020:SF12">
    <property type="entry name" value="PROTON MYO-INOSITOL COTRANSPORTER"/>
    <property type="match status" value="1"/>
</dbReference>
<dbReference type="PROSITE" id="PS00216">
    <property type="entry name" value="SUGAR_TRANSPORT_1"/>
    <property type="match status" value="2"/>
</dbReference>
<dbReference type="Gene3D" id="1.20.1250.20">
    <property type="entry name" value="MFS general substrate transporter like domains"/>
    <property type="match status" value="1"/>
</dbReference>
<feature type="transmembrane region" description="Helical" evidence="7">
    <location>
        <begin position="104"/>
        <end position="123"/>
    </location>
</feature>
<keyword evidence="4 7" id="KW-0812">Transmembrane</keyword>
<dbReference type="InterPro" id="IPR005829">
    <property type="entry name" value="Sugar_transporter_CS"/>
</dbReference>
<reference evidence="10" key="1">
    <citation type="journal article" date="2019" name="Int. J. Syst. Evol. Microbiol.">
        <title>The Global Catalogue of Microorganisms (GCM) 10K type strain sequencing project: providing services to taxonomists for standard genome sequencing and annotation.</title>
        <authorList>
            <consortium name="The Broad Institute Genomics Platform"/>
            <consortium name="The Broad Institute Genome Sequencing Center for Infectious Disease"/>
            <person name="Wu L."/>
            <person name="Ma J."/>
        </authorList>
    </citation>
    <scope>NUCLEOTIDE SEQUENCE [LARGE SCALE GENOMIC DNA]</scope>
    <source>
        <strain evidence="10">KCTC 52141</strain>
    </source>
</reference>
<dbReference type="EMBL" id="JBHRTL010000006">
    <property type="protein sequence ID" value="MFC3155517.1"/>
    <property type="molecule type" value="Genomic_DNA"/>
</dbReference>
<keyword evidence="6 7" id="KW-0472">Membrane</keyword>
<dbReference type="PROSITE" id="PS50850">
    <property type="entry name" value="MFS"/>
    <property type="match status" value="1"/>
</dbReference>
<protein>
    <submittedName>
        <fullName evidence="9">MFS transporter</fullName>
    </submittedName>
</protein>
<feature type="transmembrane region" description="Helical" evidence="7">
    <location>
        <begin position="417"/>
        <end position="440"/>
    </location>
</feature>
<feature type="transmembrane region" description="Helical" evidence="7">
    <location>
        <begin position="262"/>
        <end position="287"/>
    </location>
</feature>
<organism evidence="9 10">
    <name type="scientific">Gilvimarinus japonicus</name>
    <dbReference type="NCBI Taxonomy" id="1796469"/>
    <lineage>
        <taxon>Bacteria</taxon>
        <taxon>Pseudomonadati</taxon>
        <taxon>Pseudomonadota</taxon>
        <taxon>Gammaproteobacteria</taxon>
        <taxon>Cellvibrionales</taxon>
        <taxon>Cellvibrionaceae</taxon>
        <taxon>Gilvimarinus</taxon>
    </lineage>
</organism>
<dbReference type="Pfam" id="PF00083">
    <property type="entry name" value="Sugar_tr"/>
    <property type="match status" value="2"/>
</dbReference>
<feature type="transmembrane region" description="Helical" evidence="7">
    <location>
        <begin position="299"/>
        <end position="321"/>
    </location>
</feature>
<feature type="transmembrane region" description="Helical" evidence="7">
    <location>
        <begin position="328"/>
        <end position="348"/>
    </location>
</feature>
<evidence type="ECO:0000256" key="2">
    <source>
        <dbReference type="ARBA" id="ARBA00010992"/>
    </source>
</evidence>
<dbReference type="InterPro" id="IPR020846">
    <property type="entry name" value="MFS_dom"/>
</dbReference>
<feature type="transmembrane region" description="Helical" evidence="7">
    <location>
        <begin position="135"/>
        <end position="159"/>
    </location>
</feature>
<dbReference type="InterPro" id="IPR003663">
    <property type="entry name" value="Sugar/inositol_transpt"/>
</dbReference>
<gene>
    <name evidence="9" type="ORF">ACFOEB_09935</name>
</gene>
<evidence type="ECO:0000313" key="9">
    <source>
        <dbReference type="EMBL" id="MFC3155517.1"/>
    </source>
</evidence>
<keyword evidence="3" id="KW-0813">Transport</keyword>
<evidence type="ECO:0000256" key="3">
    <source>
        <dbReference type="ARBA" id="ARBA00022448"/>
    </source>
</evidence>
<feature type="domain" description="Major facilitator superfamily (MFS) profile" evidence="8">
    <location>
        <begin position="11"/>
        <end position="507"/>
    </location>
</feature>
<evidence type="ECO:0000313" key="10">
    <source>
        <dbReference type="Proteomes" id="UP001595548"/>
    </source>
</evidence>
<feature type="transmembrane region" description="Helical" evidence="7">
    <location>
        <begin position="484"/>
        <end position="503"/>
    </location>
</feature>
<evidence type="ECO:0000256" key="1">
    <source>
        <dbReference type="ARBA" id="ARBA00004141"/>
    </source>
</evidence>
<comment type="subcellular location">
    <subcellularLocation>
        <location evidence="1">Membrane</location>
        <topology evidence="1">Multi-pass membrane protein</topology>
    </subcellularLocation>
</comment>
<dbReference type="PRINTS" id="PR00171">
    <property type="entry name" value="SUGRTRNSPORT"/>
</dbReference>
<comment type="similarity">
    <text evidence="2">Belongs to the major facilitator superfamily. Sugar transporter (TC 2.A.1.1) family.</text>
</comment>
<evidence type="ECO:0000259" key="8">
    <source>
        <dbReference type="PROSITE" id="PS50850"/>
    </source>
</evidence>
<name>A0ABV7HVV6_9GAMM</name>
<keyword evidence="5 7" id="KW-1133">Transmembrane helix</keyword>
<keyword evidence="10" id="KW-1185">Reference proteome</keyword>
<evidence type="ECO:0000256" key="6">
    <source>
        <dbReference type="ARBA" id="ARBA00023136"/>
    </source>
</evidence>
<dbReference type="SUPFAM" id="SSF103473">
    <property type="entry name" value="MFS general substrate transporter"/>
    <property type="match status" value="1"/>
</dbReference>
<feature type="transmembrane region" description="Helical" evidence="7">
    <location>
        <begin position="12"/>
        <end position="33"/>
    </location>
</feature>
<dbReference type="PANTHER" id="PTHR48020">
    <property type="entry name" value="PROTON MYO-INOSITOL COTRANSPORTER"/>
    <property type="match status" value="1"/>
</dbReference>
<sequence length="521" mass="55941">MTSYQFAAIRYAAIVAFGGFIFGLDAALISGVVRDITEVFDLSAFQVGLVVGSPGYGVLFALFLAGYLADKLGRKKTLQIIASLYVVSAVASAIAPSYETLVAARFLGGLAFTSLSLASMYIGEIAPPKARGKLVAMNQMAIVVGLSAAYLSVFAVHWISELQLSWVSALMIDTQTWRWMLGVEILPALIWVLLLFSIPESPRWLVLRGRIDEAEAVMAKLVPPAELALEMQGVRESSAHGHKNHSVWHQLQDLFSPNVRKALIIAVVIAFFQQTVGINAVMFYAPIIFEQVGLGTNAALFNGVYIGLISVLATALALALIDKLGRRALIIVGLVVAGVSLLSCAWAFSQATYGLTGETLASLAEHLDVSSLQALQGVTFDSDLSFKAALVEQLGPKVARDNEAVLFQYAANMNATVILFGVLAFIAAFQFSIGPVMWVLFSELFPIHVRSVAIPAMALVASIVSAMVQQLFPIQLEVMGSSGVFFTYGVSAVLALILLAWLMPETKGKSIEEIEQMLAAK</sequence>